<dbReference type="Proteomes" id="UP000886501">
    <property type="component" value="Unassembled WGS sequence"/>
</dbReference>
<name>A0ACB6ZUR3_THEGA</name>
<proteinExistence type="predicted"/>
<sequence>MSYASFDPNALTTGPKSDKGYREWGLQPQSEYRFELAPNTSIGIKLVDGYAECFGTELATGIAYLFGGECKAVIYTHSGCTLEVCGEPATEYTSEETAMGHYRSASILFEQMRILSLAIVDGAPLDGLNPQNVPATPPHILVLGPENSGKTTLCKTLINYAVRGEPWGHDEWSPVLVNVDPGDGAWSVPGSVSATSVSTSISTSTSACPLGLSASTAPTVWSSNALIPLTYWYGHTEIRRNPVLLERIVRNLGTRVQERLEVDPKGRAAGLIIDTPPAFAPSSSGDYRNSLIKACIESFKVNIILVIGQEKLHAEMQRTYGRSINVIRLPKSGGVVDRDHAYRQRVRNHQIQNYMYGQKVEIPNGCDNGEGSYLFQHEPTSDLSLAPSSTVVSFDDITIYRIGGESMAPSSALPIGASRTVSELLPLHVDPSSPSSGLLNSILALLASTASNGEQYDEELIDLPVQGFIIVTAIDIPNRKMTILSPTSGTFSGQTAVMASIDWQEIV</sequence>
<protein>
    <submittedName>
        <fullName evidence="1">Clp1-domain-containing protein</fullName>
    </submittedName>
</protein>
<reference evidence="1" key="2">
    <citation type="journal article" date="2020" name="Nat. Commun.">
        <title>Large-scale genome sequencing of mycorrhizal fungi provides insights into the early evolution of symbiotic traits.</title>
        <authorList>
            <person name="Miyauchi S."/>
            <person name="Kiss E."/>
            <person name="Kuo A."/>
            <person name="Drula E."/>
            <person name="Kohler A."/>
            <person name="Sanchez-Garcia M."/>
            <person name="Morin E."/>
            <person name="Andreopoulos B."/>
            <person name="Barry K.W."/>
            <person name="Bonito G."/>
            <person name="Buee M."/>
            <person name="Carver A."/>
            <person name="Chen C."/>
            <person name="Cichocki N."/>
            <person name="Clum A."/>
            <person name="Culley D."/>
            <person name="Crous P.W."/>
            <person name="Fauchery L."/>
            <person name="Girlanda M."/>
            <person name="Hayes R.D."/>
            <person name="Keri Z."/>
            <person name="LaButti K."/>
            <person name="Lipzen A."/>
            <person name="Lombard V."/>
            <person name="Magnuson J."/>
            <person name="Maillard F."/>
            <person name="Murat C."/>
            <person name="Nolan M."/>
            <person name="Ohm R.A."/>
            <person name="Pangilinan J."/>
            <person name="Pereira M.F."/>
            <person name="Perotto S."/>
            <person name="Peter M."/>
            <person name="Pfister S."/>
            <person name="Riley R."/>
            <person name="Sitrit Y."/>
            <person name="Stielow J.B."/>
            <person name="Szollosi G."/>
            <person name="Zifcakova L."/>
            <person name="Stursova M."/>
            <person name="Spatafora J.W."/>
            <person name="Tedersoo L."/>
            <person name="Vaario L.M."/>
            <person name="Yamada A."/>
            <person name="Yan M."/>
            <person name="Wang P."/>
            <person name="Xu J."/>
            <person name="Bruns T."/>
            <person name="Baldrian P."/>
            <person name="Vilgalys R."/>
            <person name="Dunand C."/>
            <person name="Henrissat B."/>
            <person name="Grigoriev I.V."/>
            <person name="Hibbett D."/>
            <person name="Nagy L.G."/>
            <person name="Martin F.M."/>
        </authorList>
    </citation>
    <scope>NUCLEOTIDE SEQUENCE</scope>
    <source>
        <strain evidence="1">P2</strain>
    </source>
</reference>
<evidence type="ECO:0000313" key="1">
    <source>
        <dbReference type="EMBL" id="KAF9652861.1"/>
    </source>
</evidence>
<dbReference type="EMBL" id="MU117966">
    <property type="protein sequence ID" value="KAF9652861.1"/>
    <property type="molecule type" value="Genomic_DNA"/>
</dbReference>
<accession>A0ACB6ZUR3</accession>
<gene>
    <name evidence="1" type="ORF">BDM02DRAFT_3108486</name>
</gene>
<comment type="caution">
    <text evidence="1">The sequence shown here is derived from an EMBL/GenBank/DDBJ whole genome shotgun (WGS) entry which is preliminary data.</text>
</comment>
<keyword evidence="2" id="KW-1185">Reference proteome</keyword>
<organism evidence="1 2">
    <name type="scientific">Thelephora ganbajun</name>
    <name type="common">Ganba fungus</name>
    <dbReference type="NCBI Taxonomy" id="370292"/>
    <lineage>
        <taxon>Eukaryota</taxon>
        <taxon>Fungi</taxon>
        <taxon>Dikarya</taxon>
        <taxon>Basidiomycota</taxon>
        <taxon>Agaricomycotina</taxon>
        <taxon>Agaricomycetes</taxon>
        <taxon>Thelephorales</taxon>
        <taxon>Thelephoraceae</taxon>
        <taxon>Thelephora</taxon>
    </lineage>
</organism>
<reference evidence="1" key="1">
    <citation type="submission" date="2019-10" db="EMBL/GenBank/DDBJ databases">
        <authorList>
            <consortium name="DOE Joint Genome Institute"/>
            <person name="Kuo A."/>
            <person name="Miyauchi S."/>
            <person name="Kiss E."/>
            <person name="Drula E."/>
            <person name="Kohler A."/>
            <person name="Sanchez-Garcia M."/>
            <person name="Andreopoulos B."/>
            <person name="Barry K.W."/>
            <person name="Bonito G."/>
            <person name="Buee M."/>
            <person name="Carver A."/>
            <person name="Chen C."/>
            <person name="Cichocki N."/>
            <person name="Clum A."/>
            <person name="Culley D."/>
            <person name="Crous P.W."/>
            <person name="Fauchery L."/>
            <person name="Girlanda M."/>
            <person name="Hayes R."/>
            <person name="Keri Z."/>
            <person name="Labutti K."/>
            <person name="Lipzen A."/>
            <person name="Lombard V."/>
            <person name="Magnuson J."/>
            <person name="Maillard F."/>
            <person name="Morin E."/>
            <person name="Murat C."/>
            <person name="Nolan M."/>
            <person name="Ohm R."/>
            <person name="Pangilinan J."/>
            <person name="Pereira M."/>
            <person name="Perotto S."/>
            <person name="Peter M."/>
            <person name="Riley R."/>
            <person name="Sitrit Y."/>
            <person name="Stielow B."/>
            <person name="Szollosi G."/>
            <person name="Zifcakova L."/>
            <person name="Stursova M."/>
            <person name="Spatafora J.W."/>
            <person name="Tedersoo L."/>
            <person name="Vaario L.-M."/>
            <person name="Yamada A."/>
            <person name="Yan M."/>
            <person name="Wang P."/>
            <person name="Xu J."/>
            <person name="Bruns T."/>
            <person name="Baldrian P."/>
            <person name="Vilgalys R."/>
            <person name="Henrissat B."/>
            <person name="Grigoriev I.V."/>
            <person name="Hibbett D."/>
            <person name="Nagy L.G."/>
            <person name="Martin F.M."/>
        </authorList>
    </citation>
    <scope>NUCLEOTIDE SEQUENCE</scope>
    <source>
        <strain evidence="1">P2</strain>
    </source>
</reference>
<evidence type="ECO:0000313" key="2">
    <source>
        <dbReference type="Proteomes" id="UP000886501"/>
    </source>
</evidence>